<evidence type="ECO:0000256" key="2">
    <source>
        <dbReference type="ARBA" id="ARBA00022614"/>
    </source>
</evidence>
<feature type="domain" description="Leucine-rich repeat-containing N-terminal plant-type" evidence="10">
    <location>
        <begin position="48"/>
        <end position="87"/>
    </location>
</feature>
<dbReference type="InterPro" id="IPR001611">
    <property type="entry name" value="Leu-rich_rpt"/>
</dbReference>
<dbReference type="ExpressionAtlas" id="D7PJY6">
    <property type="expression patterns" value="baseline"/>
</dbReference>
<keyword evidence="2" id="KW-0433">Leucine-rich repeat</keyword>
<keyword evidence="6" id="KW-1133">Transmembrane helix</keyword>
<keyword evidence="7" id="KW-0472">Membrane</keyword>
<dbReference type="InterPro" id="IPR052592">
    <property type="entry name" value="LRR-RLK"/>
</dbReference>
<feature type="signal peptide" evidence="9">
    <location>
        <begin position="1"/>
        <end position="37"/>
    </location>
</feature>
<protein>
    <submittedName>
        <fullName evidence="11">Leucine-rich repeat protein</fullName>
    </submittedName>
</protein>
<evidence type="ECO:0000256" key="5">
    <source>
        <dbReference type="ARBA" id="ARBA00022737"/>
    </source>
</evidence>
<keyword evidence="4 9" id="KW-0732">Signal</keyword>
<dbReference type="Pfam" id="PF00560">
    <property type="entry name" value="LRR_1"/>
    <property type="match status" value="7"/>
</dbReference>
<dbReference type="PANTHER" id="PTHR48054:SF82">
    <property type="entry name" value="LRR RECEPTOR-LIKE SERINE_THREONINE-PROTEIN KINASE FLS2"/>
    <property type="match status" value="1"/>
</dbReference>
<evidence type="ECO:0000313" key="11">
    <source>
        <dbReference type="EMBL" id="ADH01743.1"/>
    </source>
</evidence>
<evidence type="ECO:0000256" key="4">
    <source>
        <dbReference type="ARBA" id="ARBA00022729"/>
    </source>
</evidence>
<feature type="chain" id="PRO_5003105231" evidence="9">
    <location>
        <begin position="38"/>
        <end position="431"/>
    </location>
</feature>
<name>D7PJY6_WHEAT</name>
<accession>D7PJY6</accession>
<evidence type="ECO:0000256" key="6">
    <source>
        <dbReference type="ARBA" id="ARBA00022989"/>
    </source>
</evidence>
<dbReference type="EMBL" id="GU593320">
    <property type="protein sequence ID" value="ADH01743.1"/>
    <property type="molecule type" value="mRNA"/>
</dbReference>
<evidence type="ECO:0000259" key="10">
    <source>
        <dbReference type="Pfam" id="PF08263"/>
    </source>
</evidence>
<keyword evidence="5" id="KW-0677">Repeat</keyword>
<dbReference type="SUPFAM" id="SSF52058">
    <property type="entry name" value="L domain-like"/>
    <property type="match status" value="1"/>
</dbReference>
<dbReference type="FunFam" id="3.80.10.10:FF:000275">
    <property type="entry name" value="Leucine-rich repeat receptor-like protein kinase"/>
    <property type="match status" value="1"/>
</dbReference>
<proteinExistence type="evidence at transcript level"/>
<dbReference type="Pfam" id="PF08263">
    <property type="entry name" value="LRRNT_2"/>
    <property type="match status" value="1"/>
</dbReference>
<organism evidence="11">
    <name type="scientific">Triticum aestivum</name>
    <name type="common">Wheat</name>
    <dbReference type="NCBI Taxonomy" id="4565"/>
    <lineage>
        <taxon>Eukaryota</taxon>
        <taxon>Viridiplantae</taxon>
        <taxon>Streptophyta</taxon>
        <taxon>Embryophyta</taxon>
        <taxon>Tracheophyta</taxon>
        <taxon>Spermatophyta</taxon>
        <taxon>Magnoliopsida</taxon>
        <taxon>Liliopsida</taxon>
        <taxon>Poales</taxon>
        <taxon>Poaceae</taxon>
        <taxon>BOP clade</taxon>
        <taxon>Pooideae</taxon>
        <taxon>Triticodae</taxon>
        <taxon>Triticeae</taxon>
        <taxon>Triticinae</taxon>
        <taxon>Triticum</taxon>
    </lineage>
</organism>
<dbReference type="InterPro" id="IPR013210">
    <property type="entry name" value="LRR_N_plant-typ"/>
</dbReference>
<dbReference type="InterPro" id="IPR032675">
    <property type="entry name" value="LRR_dom_sf"/>
</dbReference>
<evidence type="ECO:0000256" key="3">
    <source>
        <dbReference type="ARBA" id="ARBA00022692"/>
    </source>
</evidence>
<dbReference type="AlphaFoldDB" id="D7PJY6"/>
<dbReference type="Gene3D" id="3.80.10.10">
    <property type="entry name" value="Ribonuclease Inhibitor"/>
    <property type="match status" value="3"/>
</dbReference>
<dbReference type="PANTHER" id="PTHR48054">
    <property type="entry name" value="RECEPTOR KINASE-LIKE PROTEIN XA21"/>
    <property type="match status" value="1"/>
</dbReference>
<dbReference type="GO" id="GO:0016020">
    <property type="term" value="C:membrane"/>
    <property type="evidence" value="ECO:0007669"/>
    <property type="project" value="UniProtKB-SubCell"/>
</dbReference>
<evidence type="ECO:0000256" key="8">
    <source>
        <dbReference type="ARBA" id="ARBA00023180"/>
    </source>
</evidence>
<keyword evidence="3" id="KW-0812">Transmembrane</keyword>
<reference evidence="11" key="1">
    <citation type="submission" date="2010-02" db="EMBL/GenBank/DDBJ databases">
        <title>Cloning and Sequential Characterization of a Gene TaLRI1 in Wheat.</title>
        <authorList>
            <person name="Meng F.R."/>
            <person name="Li Y.C."/>
            <person name="Ran C.H."/>
            <person name="Chen L."/>
        </authorList>
    </citation>
    <scope>NUCLEOTIDE SEQUENCE</scope>
</reference>
<evidence type="ECO:0000256" key="9">
    <source>
        <dbReference type="SAM" id="SignalP"/>
    </source>
</evidence>
<evidence type="ECO:0000256" key="7">
    <source>
        <dbReference type="ARBA" id="ARBA00023136"/>
    </source>
</evidence>
<dbReference type="PRINTS" id="PR00019">
    <property type="entry name" value="LEURICHRPT"/>
</dbReference>
<sequence length="431" mass="45792">MKERPSKGHGGVMSAPQTAKVAMILLPTLLLISDAICNTHCSAILDNSTDMLSLLDFKRAIINDPRQALSSWNTGISRCQWEGVKCSLTHPGRVTALNLGGLGLSGPISPSLGNLTFLKSLNLSANGFAGELPPFNRLHNLQRLVMRDNSLQGVIPNTLTNCSNLIHLDLSGNFLVGEIPHNIGFLSNLLSLVLFQNNLTGRIPPSLGNISQQLKGMNLADNQLTGSSPDEIGQMPNLLGLVLSDNRLSGEIPLYNHSSLLLLDVGSNMLEKALTSDFGDNLPSLQTLMLGSNKLHGHIPASLGNISELATLDLSSNNFIGQVPTSLGRLGMLSFLNLQANKLSSKDTQGWEFIGGLSNCSSLNVLGLAQNQLQGAIPNSIGKLSTQLQELGLDENELSGPVLVNIGNLSALTVLDLSNNKLDGPIEGWVG</sequence>
<comment type="subcellular location">
    <subcellularLocation>
        <location evidence="1">Membrane</location>
        <topology evidence="1">Single-pass membrane protein</topology>
    </subcellularLocation>
</comment>
<keyword evidence="8" id="KW-0325">Glycoprotein</keyword>
<evidence type="ECO:0000256" key="1">
    <source>
        <dbReference type="ARBA" id="ARBA00004167"/>
    </source>
</evidence>